<sequence>MQASSGGAAQLYATRPAYSWNGLCIYIRFSYVWFMRCDNCDNCDNVTITFFENKRDVLKKSISIYYILYIFIYNI</sequence>
<gene>
    <name evidence="1" type="ordered locus">Bacsa_1374</name>
</gene>
<name>F0R804_PHOSB</name>
<dbReference type="EMBL" id="CP002530">
    <property type="protein sequence ID" value="ADY35946.1"/>
    <property type="molecule type" value="Genomic_DNA"/>
</dbReference>
<protein>
    <submittedName>
        <fullName evidence="1">Uncharacterized protein</fullName>
    </submittedName>
</protein>
<organism evidence="1 2">
    <name type="scientific">Phocaeicola salanitronis (strain DSM 18170 / JCM 13657 / CCUG 60908 / BL78)</name>
    <name type="common">Bacteroides salanitronis</name>
    <dbReference type="NCBI Taxonomy" id="667015"/>
    <lineage>
        <taxon>Bacteria</taxon>
        <taxon>Pseudomonadati</taxon>
        <taxon>Bacteroidota</taxon>
        <taxon>Bacteroidia</taxon>
        <taxon>Bacteroidales</taxon>
        <taxon>Bacteroidaceae</taxon>
        <taxon>Phocaeicola</taxon>
    </lineage>
</organism>
<proteinExistence type="predicted"/>
<evidence type="ECO:0000313" key="1">
    <source>
        <dbReference type="EMBL" id="ADY35946.1"/>
    </source>
</evidence>
<evidence type="ECO:0000313" key="2">
    <source>
        <dbReference type="Proteomes" id="UP000007486"/>
    </source>
</evidence>
<accession>F0R804</accession>
<dbReference type="KEGG" id="bsa:Bacsa_1374"/>
<dbReference type="STRING" id="667015.Bacsa_1374"/>
<dbReference type="HOGENOM" id="CLU_2663501_0_0_10"/>
<reference evidence="1 2" key="1">
    <citation type="journal article" date="2011" name="Stand. Genomic Sci.">
        <title>Complete genome sequence of Bacteroides salanitronis type strain (BL78).</title>
        <authorList>
            <person name="Gronow S."/>
            <person name="Held B."/>
            <person name="Lucas S."/>
            <person name="Lapidus A."/>
            <person name="Del Rio T.G."/>
            <person name="Nolan M."/>
            <person name="Tice H."/>
            <person name="Deshpande S."/>
            <person name="Cheng J.F."/>
            <person name="Pitluck S."/>
            <person name="Liolios K."/>
            <person name="Pagani I."/>
            <person name="Ivanova N."/>
            <person name="Mavromatis K."/>
            <person name="Pati A."/>
            <person name="Tapia R."/>
            <person name="Han C."/>
            <person name="Goodwin L."/>
            <person name="Chen A."/>
            <person name="Palaniappan K."/>
            <person name="Land M."/>
            <person name="Hauser L."/>
            <person name="Chang Y.J."/>
            <person name="Jeffries C.D."/>
            <person name="Brambilla E.M."/>
            <person name="Rohde M."/>
            <person name="Goker M."/>
            <person name="Detter J.C."/>
            <person name="Woyke T."/>
            <person name="Bristow J."/>
            <person name="Markowitz V."/>
            <person name="Hugenholtz P."/>
            <person name="Kyrpides N.C."/>
            <person name="Klenk H.P."/>
            <person name="Eisen J.A."/>
        </authorList>
    </citation>
    <scope>NUCLEOTIDE SEQUENCE [LARGE SCALE GENOMIC DNA]</scope>
    <source>
        <strain evidence="1 2">DSM 18170</strain>
    </source>
</reference>
<dbReference type="Proteomes" id="UP000007486">
    <property type="component" value="Chromosome"/>
</dbReference>
<dbReference type="AlphaFoldDB" id="F0R804"/>
<keyword evidence="2" id="KW-1185">Reference proteome</keyword>